<sequence length="320" mass="34955">MAKPKVAFYWCASCGGCEEAVVDLNEDILKVVEVVDIALWPVALDFKKKHVEAWKPGEVTVAFINGAVRTSEQEEWVKLLRSKCPMVIAFGSCAHLGGIPGLSNGTTRERTLAAKYFESPTVDNPTRLLPQRLTQVNGYALELPEFSASVRCLNQVIEVDYYLPGCPPTPEWIMEACRMIITGHLPAKGSVIGLEKSLCDECPRKESKPEVLKISAFRRVADSTPDPEKCFLAEGYICMGPATRSGCGERCIRGNMPCRGCFGPPTESLDIGTKFLSAIGSLLDADTEEKSAELAATLVDPLGTFYRFSLPSSILKNRLG</sequence>
<reference evidence="3 4" key="1">
    <citation type="journal article" date="2016" name="Nat. Commun.">
        <title>Thousands of microbial genomes shed light on interconnected biogeochemical processes in an aquifer system.</title>
        <authorList>
            <person name="Anantharaman K."/>
            <person name="Brown C.T."/>
            <person name="Hug L.A."/>
            <person name="Sharon I."/>
            <person name="Castelle C.J."/>
            <person name="Probst A.J."/>
            <person name="Thomas B.C."/>
            <person name="Singh A."/>
            <person name="Wilkins M.J."/>
            <person name="Karaoz U."/>
            <person name="Brodie E.L."/>
            <person name="Williams K.H."/>
            <person name="Hubbard S.S."/>
            <person name="Banfield J.F."/>
        </authorList>
    </citation>
    <scope>NUCLEOTIDE SEQUENCE [LARGE SCALE GENOMIC DNA]</scope>
</reference>
<dbReference type="GO" id="GO:0051536">
    <property type="term" value="F:iron-sulfur cluster binding"/>
    <property type="evidence" value="ECO:0007669"/>
    <property type="project" value="InterPro"/>
</dbReference>
<evidence type="ECO:0000259" key="2">
    <source>
        <dbReference type="Pfam" id="PF01058"/>
    </source>
</evidence>
<gene>
    <name evidence="3" type="ORF">A3F83_06330</name>
</gene>
<dbReference type="GO" id="GO:0016491">
    <property type="term" value="F:oxidoreductase activity"/>
    <property type="evidence" value="ECO:0007669"/>
    <property type="project" value="UniProtKB-KW"/>
</dbReference>
<evidence type="ECO:0000313" key="4">
    <source>
        <dbReference type="Proteomes" id="UP000179129"/>
    </source>
</evidence>
<dbReference type="PANTHER" id="PTHR42845">
    <property type="entry name" value="COENZYME F420-REDUCING HYDROGENASE, GAMMA SUBUNIT"/>
    <property type="match status" value="1"/>
</dbReference>
<keyword evidence="1" id="KW-0560">Oxidoreductase</keyword>
<proteinExistence type="predicted"/>
<organism evidence="3 4">
    <name type="scientific">Candidatus Glassbacteria bacterium RIFCSPLOWO2_12_FULL_58_11</name>
    <dbReference type="NCBI Taxonomy" id="1817867"/>
    <lineage>
        <taxon>Bacteria</taxon>
        <taxon>Candidatus Glassiibacteriota</taxon>
    </lineage>
</organism>
<evidence type="ECO:0000256" key="1">
    <source>
        <dbReference type="ARBA" id="ARBA00023002"/>
    </source>
</evidence>
<dbReference type="STRING" id="1817867.A3F83_06330"/>
<name>A0A1F5YWQ6_9BACT</name>
<dbReference type="AlphaFoldDB" id="A0A1F5YWQ6"/>
<comment type="caution">
    <text evidence="3">The sequence shown here is derived from an EMBL/GenBank/DDBJ whole genome shotgun (WGS) entry which is preliminary data.</text>
</comment>
<dbReference type="Proteomes" id="UP000179129">
    <property type="component" value="Unassembled WGS sequence"/>
</dbReference>
<dbReference type="SUPFAM" id="SSF56770">
    <property type="entry name" value="HydA/Nqo6-like"/>
    <property type="match status" value="1"/>
</dbReference>
<dbReference type="InterPro" id="IPR051349">
    <property type="entry name" value="Hydrogenase_assoc-protein"/>
</dbReference>
<dbReference type="Gene3D" id="3.40.50.700">
    <property type="entry name" value="NADH:ubiquinone oxidoreductase-like, 20kDa subunit"/>
    <property type="match status" value="1"/>
</dbReference>
<feature type="domain" description="NADH:ubiquinone oxidoreductase-like 20kDa subunit" evidence="2">
    <location>
        <begin position="14"/>
        <end position="179"/>
    </location>
</feature>
<dbReference type="Pfam" id="PF01058">
    <property type="entry name" value="Oxidored_q6"/>
    <property type="match status" value="1"/>
</dbReference>
<accession>A0A1F5YWQ6</accession>
<dbReference type="EMBL" id="MFIX01000110">
    <property type="protein sequence ID" value="OGG04621.1"/>
    <property type="molecule type" value="Genomic_DNA"/>
</dbReference>
<evidence type="ECO:0000313" key="3">
    <source>
        <dbReference type="EMBL" id="OGG04621.1"/>
    </source>
</evidence>
<dbReference type="PANTHER" id="PTHR42845:SF2">
    <property type="entry name" value="F420-NON-REDUCING HYDROGENASE VHU SUBUNIT G"/>
    <property type="match status" value="1"/>
</dbReference>
<protein>
    <submittedName>
        <fullName evidence="3">Oxidoreductase</fullName>
    </submittedName>
</protein>
<dbReference type="InterPro" id="IPR037024">
    <property type="entry name" value="NiFe_Hase_small_N_sf"/>
</dbReference>
<dbReference type="InterPro" id="IPR006137">
    <property type="entry name" value="NADH_UbQ_OxRdtase-like_20kDa"/>
</dbReference>